<protein>
    <submittedName>
        <fullName evidence="1">Uncharacterized protein</fullName>
    </submittedName>
</protein>
<sequence length="309" mass="36320">MNIEESLENYFPGTKTAIDMIQEEFTTYLNRFKIKKFLNRDRDTQVLKTLLRWLSPYVDIRYGTDPGFLFQNNHYLITDLINKRKGSCVAFTSLFLGLARRMSIDVWAANVLITSQVEHLKYDPIGHICVIDKNKKQWDCIYLAQHKTIQVLTDDKFISLILTNQSTNEDDNETELNLLNESIRLDSQNIHALLNLGVYYNKNNFHPKKSLEMYDRVLKIDPFHARAWRRKAEQYEDIGDNIEAISCYQKSDSIYPTEEVLFKLINLYVEKKDYDRALLACKKFLEINPNHVGIIEKFNELKKNTSETI</sequence>
<gene>
    <name evidence="1" type="ORF">LCGC14_0705980</name>
</gene>
<reference evidence="1" key="1">
    <citation type="journal article" date="2015" name="Nature">
        <title>Complex archaea that bridge the gap between prokaryotes and eukaryotes.</title>
        <authorList>
            <person name="Spang A."/>
            <person name="Saw J.H."/>
            <person name="Jorgensen S.L."/>
            <person name="Zaremba-Niedzwiedzka K."/>
            <person name="Martijn J."/>
            <person name="Lind A.E."/>
            <person name="van Eijk R."/>
            <person name="Schleper C."/>
            <person name="Guy L."/>
            <person name="Ettema T.J."/>
        </authorList>
    </citation>
    <scope>NUCLEOTIDE SEQUENCE</scope>
</reference>
<dbReference type="InterPro" id="IPR019734">
    <property type="entry name" value="TPR_rpt"/>
</dbReference>
<dbReference type="EMBL" id="LAZR01001531">
    <property type="protein sequence ID" value="KKN43152.1"/>
    <property type="molecule type" value="Genomic_DNA"/>
</dbReference>
<accession>A0A0F9R1U3</accession>
<proteinExistence type="predicted"/>
<evidence type="ECO:0000313" key="1">
    <source>
        <dbReference type="EMBL" id="KKN43152.1"/>
    </source>
</evidence>
<organism evidence="1">
    <name type="scientific">marine sediment metagenome</name>
    <dbReference type="NCBI Taxonomy" id="412755"/>
    <lineage>
        <taxon>unclassified sequences</taxon>
        <taxon>metagenomes</taxon>
        <taxon>ecological metagenomes</taxon>
    </lineage>
</organism>
<dbReference type="Gene3D" id="1.25.40.10">
    <property type="entry name" value="Tetratricopeptide repeat domain"/>
    <property type="match status" value="1"/>
</dbReference>
<dbReference type="Pfam" id="PF13181">
    <property type="entry name" value="TPR_8"/>
    <property type="match status" value="2"/>
</dbReference>
<dbReference type="InterPro" id="IPR011990">
    <property type="entry name" value="TPR-like_helical_dom_sf"/>
</dbReference>
<comment type="caution">
    <text evidence="1">The sequence shown here is derived from an EMBL/GenBank/DDBJ whole genome shotgun (WGS) entry which is preliminary data.</text>
</comment>
<dbReference type="PROSITE" id="PS50005">
    <property type="entry name" value="TPR"/>
    <property type="match status" value="1"/>
</dbReference>
<dbReference type="PANTHER" id="PTHR12558:SF47">
    <property type="entry name" value="LIPOPOLYSACCHARIDE ASSEMBLY PROTEIN B"/>
    <property type="match status" value="1"/>
</dbReference>
<dbReference type="SMART" id="SM00028">
    <property type="entry name" value="TPR"/>
    <property type="match status" value="3"/>
</dbReference>
<dbReference type="SUPFAM" id="SSF48452">
    <property type="entry name" value="TPR-like"/>
    <property type="match status" value="1"/>
</dbReference>
<name>A0A0F9R1U3_9ZZZZ</name>
<dbReference type="PANTHER" id="PTHR12558">
    <property type="entry name" value="CELL DIVISION CYCLE 16,23,27"/>
    <property type="match status" value="1"/>
</dbReference>
<dbReference type="AlphaFoldDB" id="A0A0F9R1U3"/>